<accession>A0A4Q1BWB5</accession>
<evidence type="ECO:0000313" key="1">
    <source>
        <dbReference type="EMBL" id="RXK42428.1"/>
    </source>
</evidence>
<dbReference type="InterPro" id="IPR029058">
    <property type="entry name" value="AB_hydrolase_fold"/>
</dbReference>
<reference evidence="1 2" key="1">
    <citation type="submission" date="2016-06" db="EMBL/GenBank/DDBJ databases">
        <title>Evolution of pathogenesis and genome organization in the Tremellales.</title>
        <authorList>
            <person name="Cuomo C."/>
            <person name="Litvintseva A."/>
            <person name="Heitman J."/>
            <person name="Chen Y."/>
            <person name="Sun S."/>
            <person name="Springer D."/>
            <person name="Dromer F."/>
            <person name="Young S."/>
            <person name="Zeng Q."/>
            <person name="Chapman S."/>
            <person name="Gujja S."/>
            <person name="Saif S."/>
            <person name="Birren B."/>
        </authorList>
    </citation>
    <scope>NUCLEOTIDE SEQUENCE [LARGE SCALE GENOMIC DNA]</scope>
    <source>
        <strain evidence="1 2">ATCC 28783</strain>
    </source>
</reference>
<protein>
    <recommendedName>
        <fullName evidence="3">AB hydrolase-1 domain-containing protein</fullName>
    </recommendedName>
</protein>
<gene>
    <name evidence="1" type="ORF">M231_00418</name>
</gene>
<dbReference type="EMBL" id="SDIL01000002">
    <property type="protein sequence ID" value="RXK42428.1"/>
    <property type="molecule type" value="Genomic_DNA"/>
</dbReference>
<dbReference type="InParanoid" id="A0A4Q1BWB5"/>
<proteinExistence type="predicted"/>
<dbReference type="AlphaFoldDB" id="A0A4Q1BWB5"/>
<keyword evidence="2" id="KW-1185">Reference proteome</keyword>
<sequence length="355" mass="39825">MSQSEETELRQSDPLAYLAQRKFSSIIKCPRTGLRVSYAQLGDPDGIPVLFLMPAGASRWLAVPQGGAIVVDRPGIGATPVVPLQDRIRLTCEMMVSVLEHLKIKLSHLIAASAGIYYALHLLLHHPEIFQTILSPPPHLYLISAWSPPLPPDHPDWYRSYLSYIPTGLIKTQHFTIPHLTRIGKSASTLWESLSNKTTSLTRLLYRSEDAVVQEPEEEVEVERRSDWGDFGDQCCLSCTMMKYCQAEELRGMGEDHLLCLNRGSNTGYEWFERTISSLAFRIVSSPSTQKPQECPPSPSDAVPRQANVLKVDIWWGLQDAMVPRPGQLWLNRALSQEGIKLNVHDVPDGDHNNL</sequence>
<evidence type="ECO:0008006" key="3">
    <source>
        <dbReference type="Google" id="ProtNLM"/>
    </source>
</evidence>
<dbReference type="Proteomes" id="UP000289152">
    <property type="component" value="Unassembled WGS sequence"/>
</dbReference>
<dbReference type="STRING" id="5217.A0A4Q1BWB5"/>
<name>A0A4Q1BWB5_TREME</name>
<dbReference type="OrthoDB" id="294702at2759"/>
<evidence type="ECO:0000313" key="2">
    <source>
        <dbReference type="Proteomes" id="UP000289152"/>
    </source>
</evidence>
<comment type="caution">
    <text evidence="1">The sequence shown here is derived from an EMBL/GenBank/DDBJ whole genome shotgun (WGS) entry which is preliminary data.</text>
</comment>
<dbReference type="SUPFAM" id="SSF53474">
    <property type="entry name" value="alpha/beta-Hydrolases"/>
    <property type="match status" value="1"/>
</dbReference>
<organism evidence="1 2">
    <name type="scientific">Tremella mesenterica</name>
    <name type="common">Jelly fungus</name>
    <dbReference type="NCBI Taxonomy" id="5217"/>
    <lineage>
        <taxon>Eukaryota</taxon>
        <taxon>Fungi</taxon>
        <taxon>Dikarya</taxon>
        <taxon>Basidiomycota</taxon>
        <taxon>Agaricomycotina</taxon>
        <taxon>Tremellomycetes</taxon>
        <taxon>Tremellales</taxon>
        <taxon>Tremellaceae</taxon>
        <taxon>Tremella</taxon>
    </lineage>
</organism>
<dbReference type="Gene3D" id="3.40.50.1820">
    <property type="entry name" value="alpha/beta hydrolase"/>
    <property type="match status" value="1"/>
</dbReference>